<name>A0AA96GS44_9BACT</name>
<evidence type="ECO:0000313" key="1">
    <source>
        <dbReference type="EMBL" id="WNM62531.1"/>
    </source>
</evidence>
<proteinExistence type="predicted"/>
<keyword evidence="2" id="KW-1185">Reference proteome</keyword>
<dbReference type="Proteomes" id="UP001302494">
    <property type="component" value="Chromosome"/>
</dbReference>
<accession>A0AA96GS44</accession>
<dbReference type="RefSeq" id="WP_312746153.1">
    <property type="nucleotide sequence ID" value="NZ_CP116968.1"/>
</dbReference>
<dbReference type="AlphaFoldDB" id="A0AA96GS44"/>
<sequence length="68" mass="7717">MSRVRLEGQGDCAPNASFQDRSGTIQLRCRSCGLEWEPAYYQEGCPLRELETVFLSENWFLVPSEATS</sequence>
<reference evidence="1 2" key="1">
    <citation type="submission" date="2023-01" db="EMBL/GenBank/DDBJ databases">
        <title>Cultivation and genomic characterization of new, ubiquitous marine nitrite-oxidizing bacteria from the Nitrospirales.</title>
        <authorList>
            <person name="Mueller A.J."/>
            <person name="Daebeler A."/>
            <person name="Herbold C.W."/>
            <person name="Kirkegaard R.H."/>
            <person name="Daims H."/>
        </authorList>
    </citation>
    <scope>NUCLEOTIDE SEQUENCE [LARGE SCALE GENOMIC DNA]</scope>
    <source>
        <strain evidence="1 2">DK</strain>
    </source>
</reference>
<organism evidence="1 2">
    <name type="scientific">Candidatus Nitrospira neomarina</name>
    <dbReference type="NCBI Taxonomy" id="3020899"/>
    <lineage>
        <taxon>Bacteria</taxon>
        <taxon>Pseudomonadati</taxon>
        <taxon>Nitrospirota</taxon>
        <taxon>Nitrospiria</taxon>
        <taxon>Nitrospirales</taxon>
        <taxon>Nitrospiraceae</taxon>
        <taxon>Nitrospira</taxon>
    </lineage>
</organism>
<dbReference type="EMBL" id="CP116968">
    <property type="protein sequence ID" value="WNM62531.1"/>
    <property type="molecule type" value="Genomic_DNA"/>
</dbReference>
<protein>
    <submittedName>
        <fullName evidence="1">Uncharacterized protein</fullName>
    </submittedName>
</protein>
<gene>
    <name evidence="1" type="ORF">PQG83_01945</name>
</gene>
<evidence type="ECO:0000313" key="2">
    <source>
        <dbReference type="Proteomes" id="UP001302494"/>
    </source>
</evidence>
<dbReference type="KEGG" id="nneo:PQG83_01945"/>